<feature type="domain" description="RRM" evidence="5">
    <location>
        <begin position="44"/>
        <end position="119"/>
    </location>
</feature>
<feature type="region of interest" description="Disordered" evidence="4">
    <location>
        <begin position="440"/>
        <end position="460"/>
    </location>
</feature>
<sequence length="460" mass="48410">MARGTQAAEQQRRKGAAAGGMPKDGQARARTADSATLEDQCHPRKIFVGGLPHKTTTQQLREHFSQFGVIVDAVVLRWPDGRSRGFGYVTFTTASAAATVLAQTHRIGGRQIDTKRAVPGTNKLFVGGLPQNCAATELREHFEAFGVVSDAVVMIDPATNRSRGFGFVCFLPGQEGAASVASALEHYDHHRIRGKWIEVKSAVSPHKLATSESSPSAQSQQEKESPCTSTTASEAPSPAQQPEAPQQFTLEAMSPVAKPAVCCAPPGLVEPRKAVAAATPTPKTTAKGLGFPAPPGLVEPRKVVLPTSNSMMAAALAAVNTPEALAAARRTKYTPLATACQPAMVMSPANPSESPMPPMLPHRVQQPAPVSGLPPASWSMFQTPEAGPVQLGGLCGTEGSFPSSSLGRVSLFDDAKPGAFATSESLQRSLEELFRQQSLRLSEGDAKARVQEPASAQATN</sequence>
<feature type="compositionally biased region" description="Low complexity" evidence="4">
    <location>
        <begin position="211"/>
        <end position="220"/>
    </location>
</feature>
<dbReference type="Pfam" id="PF00076">
    <property type="entry name" value="RRM_1"/>
    <property type="match status" value="2"/>
</dbReference>
<reference evidence="6" key="1">
    <citation type="submission" date="2021-01" db="EMBL/GenBank/DDBJ databases">
        <authorList>
            <person name="Corre E."/>
            <person name="Pelletier E."/>
            <person name="Niang G."/>
            <person name="Scheremetjew M."/>
            <person name="Finn R."/>
            <person name="Kale V."/>
            <person name="Holt S."/>
            <person name="Cochrane G."/>
            <person name="Meng A."/>
            <person name="Brown T."/>
            <person name="Cohen L."/>
        </authorList>
    </citation>
    <scope>NUCLEOTIDE SEQUENCE</scope>
    <source>
        <strain evidence="6">OF101</strain>
    </source>
</reference>
<dbReference type="EMBL" id="HBGE01023171">
    <property type="protein sequence ID" value="CAD9114271.1"/>
    <property type="molecule type" value="Transcribed_RNA"/>
</dbReference>
<dbReference type="SMART" id="SM00360">
    <property type="entry name" value="RRM"/>
    <property type="match status" value="2"/>
</dbReference>
<dbReference type="InterPro" id="IPR012677">
    <property type="entry name" value="Nucleotide-bd_a/b_plait_sf"/>
</dbReference>
<feature type="domain" description="RRM" evidence="5">
    <location>
        <begin position="122"/>
        <end position="204"/>
    </location>
</feature>
<feature type="compositionally biased region" description="Low complexity" evidence="4">
    <location>
        <begin position="232"/>
        <end position="243"/>
    </location>
</feature>
<dbReference type="Gene3D" id="3.30.70.330">
    <property type="match status" value="2"/>
</dbReference>
<dbReference type="AlphaFoldDB" id="A0A7S1Q2X6"/>
<protein>
    <recommendedName>
        <fullName evidence="5">RRM domain-containing protein</fullName>
    </recommendedName>
</protein>
<evidence type="ECO:0000259" key="5">
    <source>
        <dbReference type="PROSITE" id="PS50102"/>
    </source>
</evidence>
<evidence type="ECO:0000256" key="3">
    <source>
        <dbReference type="PROSITE-ProRule" id="PRU00176"/>
    </source>
</evidence>
<accession>A0A7S1Q2X6</accession>
<dbReference type="PANTHER" id="PTHR48032:SF6">
    <property type="entry name" value="RNA-BINDING (RRM_RBD_RNP MOTIFS) FAMILY PROTEIN"/>
    <property type="match status" value="1"/>
</dbReference>
<feature type="region of interest" description="Disordered" evidence="4">
    <location>
        <begin position="1"/>
        <end position="37"/>
    </location>
</feature>
<dbReference type="GO" id="GO:0006417">
    <property type="term" value="P:regulation of translation"/>
    <property type="evidence" value="ECO:0007669"/>
    <property type="project" value="TreeGrafter"/>
</dbReference>
<dbReference type="PANTHER" id="PTHR48032">
    <property type="entry name" value="RNA-BINDING PROTEIN MUSASHI HOMOLOG RBP6"/>
    <property type="match status" value="1"/>
</dbReference>
<dbReference type="InterPro" id="IPR035979">
    <property type="entry name" value="RBD_domain_sf"/>
</dbReference>
<evidence type="ECO:0000256" key="4">
    <source>
        <dbReference type="SAM" id="MobiDB-lite"/>
    </source>
</evidence>
<evidence type="ECO:0000256" key="1">
    <source>
        <dbReference type="ARBA" id="ARBA00022737"/>
    </source>
</evidence>
<feature type="region of interest" description="Disordered" evidence="4">
    <location>
        <begin position="207"/>
        <end position="243"/>
    </location>
</feature>
<organism evidence="6">
    <name type="scientific">Alexandrium catenella</name>
    <name type="common">Red tide dinoflagellate</name>
    <name type="synonym">Gonyaulax catenella</name>
    <dbReference type="NCBI Taxonomy" id="2925"/>
    <lineage>
        <taxon>Eukaryota</taxon>
        <taxon>Sar</taxon>
        <taxon>Alveolata</taxon>
        <taxon>Dinophyceae</taxon>
        <taxon>Gonyaulacales</taxon>
        <taxon>Pyrocystaceae</taxon>
        <taxon>Alexandrium</taxon>
    </lineage>
</organism>
<keyword evidence="1" id="KW-0677">Repeat</keyword>
<dbReference type="SUPFAM" id="SSF54928">
    <property type="entry name" value="RNA-binding domain, RBD"/>
    <property type="match status" value="1"/>
</dbReference>
<evidence type="ECO:0000313" key="6">
    <source>
        <dbReference type="EMBL" id="CAD9114271.1"/>
    </source>
</evidence>
<proteinExistence type="predicted"/>
<dbReference type="PROSITE" id="PS50102">
    <property type="entry name" value="RRM"/>
    <property type="match status" value="2"/>
</dbReference>
<dbReference type="InterPro" id="IPR000504">
    <property type="entry name" value="RRM_dom"/>
</dbReference>
<evidence type="ECO:0000256" key="2">
    <source>
        <dbReference type="ARBA" id="ARBA00022884"/>
    </source>
</evidence>
<gene>
    <name evidence="6" type="ORF">ACAT0790_LOCUS14029</name>
</gene>
<dbReference type="GO" id="GO:0003729">
    <property type="term" value="F:mRNA binding"/>
    <property type="evidence" value="ECO:0007669"/>
    <property type="project" value="TreeGrafter"/>
</dbReference>
<name>A0A7S1Q2X6_ALECA</name>
<keyword evidence="2 3" id="KW-0694">RNA-binding</keyword>